<dbReference type="CDD" id="cd00158">
    <property type="entry name" value="RHOD"/>
    <property type="match status" value="1"/>
</dbReference>
<dbReference type="GO" id="GO:0008641">
    <property type="term" value="F:ubiquitin-like modifier activating enzyme activity"/>
    <property type="evidence" value="ECO:0007669"/>
    <property type="project" value="InterPro"/>
</dbReference>
<dbReference type="InterPro" id="IPR045886">
    <property type="entry name" value="ThiF/MoeB/HesA"/>
</dbReference>
<dbReference type="FunFam" id="3.40.50.720:FF:000080">
    <property type="entry name" value="Thiazole biosynthesis adenylyltransferase ThiF"/>
    <property type="match status" value="1"/>
</dbReference>
<dbReference type="SMART" id="SM00450">
    <property type="entry name" value="RHOD"/>
    <property type="match status" value="1"/>
</dbReference>
<dbReference type="AlphaFoldDB" id="A0A4R0NYS8"/>
<dbReference type="GO" id="GO:0005829">
    <property type="term" value="C:cytosol"/>
    <property type="evidence" value="ECO:0007669"/>
    <property type="project" value="TreeGrafter"/>
</dbReference>
<dbReference type="Gene3D" id="3.40.250.10">
    <property type="entry name" value="Rhodanese-like domain"/>
    <property type="match status" value="1"/>
</dbReference>
<gene>
    <name evidence="3" type="ORF">EZ449_13750</name>
</gene>
<dbReference type="GO" id="GO:0004792">
    <property type="term" value="F:thiosulfate-cyanide sulfurtransferase activity"/>
    <property type="evidence" value="ECO:0007669"/>
    <property type="project" value="TreeGrafter"/>
</dbReference>
<keyword evidence="4" id="KW-1185">Reference proteome</keyword>
<name>A0A4R0NYS8_9SPHI</name>
<comment type="caution">
    <text evidence="3">The sequence shown here is derived from an EMBL/GenBank/DDBJ whole genome shotgun (WGS) entry which is preliminary data.</text>
</comment>
<protein>
    <submittedName>
        <fullName evidence="3">Molybdopterin biosynthesis protein</fullName>
    </submittedName>
</protein>
<dbReference type="GO" id="GO:0016779">
    <property type="term" value="F:nucleotidyltransferase activity"/>
    <property type="evidence" value="ECO:0007669"/>
    <property type="project" value="TreeGrafter"/>
</dbReference>
<dbReference type="Proteomes" id="UP000291485">
    <property type="component" value="Unassembled WGS sequence"/>
</dbReference>
<dbReference type="SUPFAM" id="SSF69572">
    <property type="entry name" value="Activating enzymes of the ubiquitin-like proteins"/>
    <property type="match status" value="1"/>
</dbReference>
<dbReference type="InterPro" id="IPR001763">
    <property type="entry name" value="Rhodanese-like_dom"/>
</dbReference>
<dbReference type="PANTHER" id="PTHR10953">
    <property type="entry name" value="UBIQUITIN-ACTIVATING ENZYME E1"/>
    <property type="match status" value="1"/>
</dbReference>
<evidence type="ECO:0000256" key="1">
    <source>
        <dbReference type="ARBA" id="ARBA00009919"/>
    </source>
</evidence>
<evidence type="ECO:0000259" key="2">
    <source>
        <dbReference type="PROSITE" id="PS50206"/>
    </source>
</evidence>
<dbReference type="Pfam" id="PF00581">
    <property type="entry name" value="Rhodanese"/>
    <property type="match status" value="1"/>
</dbReference>
<dbReference type="Gene3D" id="3.40.50.720">
    <property type="entry name" value="NAD(P)-binding Rossmann-like Domain"/>
    <property type="match status" value="1"/>
</dbReference>
<dbReference type="PROSITE" id="PS50206">
    <property type="entry name" value="RHODANESE_3"/>
    <property type="match status" value="1"/>
</dbReference>
<dbReference type="GO" id="GO:0008146">
    <property type="term" value="F:sulfotransferase activity"/>
    <property type="evidence" value="ECO:0007669"/>
    <property type="project" value="TreeGrafter"/>
</dbReference>
<dbReference type="InterPro" id="IPR000594">
    <property type="entry name" value="ThiF_NAD_FAD-bd"/>
</dbReference>
<sequence length="367" mass="40771">MRYNNERYSRQLILQGFGEPAQSRLADARVLVIGAGGLGCPALQYLVSSGVGSIGIIDDDIVSVSNLHRQVLFTTDDIGRLKVEVSSERLQRINPEVDITIYPFKIDSSNVIEVLNGYDFIFDGSDNFTARYLVNDASTLLKKPLIFAAVSGYEGQLAIFNIAGERDERTNYRDLFPIQPKDGEILNCAENGVLGVLPGIIGAMAAGEIIKLITKIGRPLINTLRHYNLLSGEQYEMNISPGANYTLPKTKAELSSIQYGDVDQDAENYTEISAIDLKSLREQSTTLVIDVRERHEYPKLHDKEILPVPLSELESLLAKDISEQNIVFLCQHGIRSATAAELFNEKYGDLKNIYSVKGGITKWSNYF</sequence>
<dbReference type="Pfam" id="PF00899">
    <property type="entry name" value="ThiF"/>
    <property type="match status" value="1"/>
</dbReference>
<dbReference type="PANTHER" id="PTHR10953:SF102">
    <property type="entry name" value="ADENYLYLTRANSFERASE AND SULFURTRANSFERASE MOCS3"/>
    <property type="match status" value="1"/>
</dbReference>
<evidence type="ECO:0000313" key="3">
    <source>
        <dbReference type="EMBL" id="TCD07599.1"/>
    </source>
</evidence>
<dbReference type="InterPro" id="IPR036873">
    <property type="entry name" value="Rhodanese-like_dom_sf"/>
</dbReference>
<reference evidence="3 4" key="1">
    <citation type="submission" date="2019-02" db="EMBL/GenBank/DDBJ databases">
        <title>Pedobacter sp. RP-3-11 sp. nov., isolated from Arctic soil.</title>
        <authorList>
            <person name="Dahal R.H."/>
        </authorList>
    </citation>
    <scope>NUCLEOTIDE SEQUENCE [LARGE SCALE GENOMIC DNA]</scope>
    <source>
        <strain evidence="3 4">RP-3-11</strain>
    </source>
</reference>
<dbReference type="EMBL" id="SJSN01000010">
    <property type="protein sequence ID" value="TCD07599.1"/>
    <property type="molecule type" value="Genomic_DNA"/>
</dbReference>
<evidence type="ECO:0000313" key="4">
    <source>
        <dbReference type="Proteomes" id="UP000291485"/>
    </source>
</evidence>
<dbReference type="CDD" id="cd00757">
    <property type="entry name" value="ThiF_MoeB_HesA_family"/>
    <property type="match status" value="1"/>
</dbReference>
<organism evidence="3 4">
    <name type="scientific">Pedobacter frigidisoli</name>
    <dbReference type="NCBI Taxonomy" id="2530455"/>
    <lineage>
        <taxon>Bacteria</taxon>
        <taxon>Pseudomonadati</taxon>
        <taxon>Bacteroidota</taxon>
        <taxon>Sphingobacteriia</taxon>
        <taxon>Sphingobacteriales</taxon>
        <taxon>Sphingobacteriaceae</taxon>
        <taxon>Pedobacter</taxon>
    </lineage>
</organism>
<dbReference type="InterPro" id="IPR035985">
    <property type="entry name" value="Ubiquitin-activating_enz"/>
</dbReference>
<feature type="domain" description="Rhodanese" evidence="2">
    <location>
        <begin position="282"/>
        <end position="365"/>
    </location>
</feature>
<dbReference type="OrthoDB" id="9804286at2"/>
<accession>A0A4R0NYS8</accession>
<comment type="similarity">
    <text evidence="1">Belongs to the HesA/MoeB/ThiF family.</text>
</comment>
<dbReference type="RefSeq" id="WP_131559736.1">
    <property type="nucleotide sequence ID" value="NZ_SJSN01000010.1"/>
</dbReference>
<proteinExistence type="inferred from homology"/>